<feature type="compositionally biased region" description="Low complexity" evidence="1">
    <location>
        <begin position="49"/>
        <end position="65"/>
    </location>
</feature>
<dbReference type="OrthoDB" id="4765225at2759"/>
<keyword evidence="3" id="KW-1185">Reference proteome</keyword>
<evidence type="ECO:0000313" key="2">
    <source>
        <dbReference type="EMBL" id="KAF2872348.1"/>
    </source>
</evidence>
<feature type="region of interest" description="Disordered" evidence="1">
    <location>
        <begin position="36"/>
        <end position="139"/>
    </location>
</feature>
<organism evidence="2 3">
    <name type="scientific">Massariosphaeria phaeospora</name>
    <dbReference type="NCBI Taxonomy" id="100035"/>
    <lineage>
        <taxon>Eukaryota</taxon>
        <taxon>Fungi</taxon>
        <taxon>Dikarya</taxon>
        <taxon>Ascomycota</taxon>
        <taxon>Pezizomycotina</taxon>
        <taxon>Dothideomycetes</taxon>
        <taxon>Pleosporomycetidae</taxon>
        <taxon>Pleosporales</taxon>
        <taxon>Pleosporales incertae sedis</taxon>
        <taxon>Massariosphaeria</taxon>
    </lineage>
</organism>
<protein>
    <submittedName>
        <fullName evidence="2">Uncharacterized protein</fullName>
    </submittedName>
</protein>
<comment type="caution">
    <text evidence="2">The sequence shown here is derived from an EMBL/GenBank/DDBJ whole genome shotgun (WGS) entry which is preliminary data.</text>
</comment>
<reference evidence="2 3" key="1">
    <citation type="submission" date="2020-01" db="EMBL/GenBank/DDBJ databases">
        <authorList>
            <consortium name="DOE Joint Genome Institute"/>
            <person name="Haridas S."/>
            <person name="Albert R."/>
            <person name="Binder M."/>
            <person name="Bloem J."/>
            <person name="Labutti K."/>
            <person name="Salamov A."/>
            <person name="Andreopoulos B."/>
            <person name="Baker S.E."/>
            <person name="Barry K."/>
            <person name="Bills G."/>
            <person name="Bluhm B.H."/>
            <person name="Cannon C."/>
            <person name="Castanera R."/>
            <person name="Culley D.E."/>
            <person name="Daum C."/>
            <person name="Ezra D."/>
            <person name="Gonzalez J.B."/>
            <person name="Henrissat B."/>
            <person name="Kuo A."/>
            <person name="Liang C."/>
            <person name="Lipzen A."/>
            <person name="Lutzoni F."/>
            <person name="Magnuson J."/>
            <person name="Mondo S."/>
            <person name="Nolan M."/>
            <person name="Ohm R."/>
            <person name="Pangilinan J."/>
            <person name="Park H.-J.H."/>
            <person name="Ramirez L."/>
            <person name="Alfaro M."/>
            <person name="Sun H."/>
            <person name="Tritt A."/>
            <person name="Yoshinaga Y."/>
            <person name="Zwiers L.-H.L."/>
            <person name="Turgeon B.G."/>
            <person name="Goodwin S.B."/>
            <person name="Spatafora J.W."/>
            <person name="Crous P.W."/>
            <person name="Grigoriev I.V."/>
        </authorList>
    </citation>
    <scope>NUCLEOTIDE SEQUENCE [LARGE SCALE GENOMIC DNA]</scope>
    <source>
        <strain evidence="2 3">CBS 611.86</strain>
    </source>
</reference>
<gene>
    <name evidence="2" type="ORF">BDV95DRAFT_381085</name>
</gene>
<accession>A0A7C8I753</accession>
<dbReference type="EMBL" id="JAADJZ010000009">
    <property type="protein sequence ID" value="KAF2872348.1"/>
    <property type="molecule type" value="Genomic_DNA"/>
</dbReference>
<sequence>MSFRIWRNVARSSVAMTTRPRQHYTKSRVTRATIARNYVSDSSGAVPGQSSNASSPQASSSEAQSVNKDRATDSLPGSSPDSASLAKPVTDPEESGIGGQEEQTESQDQMKRDPNESDSKKREKVLEYGQNKKLDAADN</sequence>
<evidence type="ECO:0000256" key="1">
    <source>
        <dbReference type="SAM" id="MobiDB-lite"/>
    </source>
</evidence>
<dbReference type="Proteomes" id="UP000481861">
    <property type="component" value="Unassembled WGS sequence"/>
</dbReference>
<dbReference type="AlphaFoldDB" id="A0A7C8I753"/>
<evidence type="ECO:0000313" key="3">
    <source>
        <dbReference type="Proteomes" id="UP000481861"/>
    </source>
</evidence>
<feature type="compositionally biased region" description="Basic and acidic residues" evidence="1">
    <location>
        <begin position="108"/>
        <end position="139"/>
    </location>
</feature>
<name>A0A7C8I753_9PLEO</name>
<proteinExistence type="predicted"/>